<dbReference type="EMBL" id="HADY01018696">
    <property type="protein sequence ID" value="SBP57181.1"/>
    <property type="molecule type" value="Transcribed_RNA"/>
</dbReference>
<evidence type="ECO:0000256" key="7">
    <source>
        <dbReference type="ARBA" id="ARBA00022776"/>
    </source>
</evidence>
<evidence type="ECO:0000256" key="5">
    <source>
        <dbReference type="ARBA" id="ARBA00022618"/>
    </source>
</evidence>
<evidence type="ECO:0000256" key="2">
    <source>
        <dbReference type="ARBA" id="ARBA00004123"/>
    </source>
</evidence>
<evidence type="ECO:0000256" key="11">
    <source>
        <dbReference type="ARBA" id="ARBA00023328"/>
    </source>
</evidence>
<dbReference type="GO" id="GO:0046872">
    <property type="term" value="F:metal ion binding"/>
    <property type="evidence" value="ECO:0007669"/>
    <property type="project" value="UniProtKB-KW"/>
</dbReference>
<sequence>MCQANFSARKLEEQNLKSSVGGSGSLGDMEFDDSVLNKRLNNMVITTDADDRQALTFHCQQCNTVLGDSFSVCGEVERLDSIMCLKVTSDVIVGDAEEPGHKGELDNSIYSSLTCRTCQRSVGRIVHAAPSHLASVRNIFLLSKENISCYILNSSSMVKASTLSFHLKPLKEKMDEMRRQFDEKLNQMSHIRSRVANRSVSSEISA</sequence>
<keyword evidence="7" id="KW-0498">Mitosis</keyword>
<keyword evidence="10" id="KW-0131">Cell cycle</keyword>
<evidence type="ECO:0000256" key="8">
    <source>
        <dbReference type="ARBA" id="ARBA00022833"/>
    </source>
</evidence>
<dbReference type="GO" id="GO:0000785">
    <property type="term" value="C:chromatin"/>
    <property type="evidence" value="ECO:0007669"/>
    <property type="project" value="TreeGrafter"/>
</dbReference>
<keyword evidence="9" id="KW-0539">Nucleus</keyword>
<accession>A0A1A8ARR4</accession>
<dbReference type="InterPro" id="IPR034752">
    <property type="entry name" value="Mis18"/>
</dbReference>
<evidence type="ECO:0000256" key="4">
    <source>
        <dbReference type="ARBA" id="ARBA00022454"/>
    </source>
</evidence>
<reference evidence="13" key="1">
    <citation type="submission" date="2016-05" db="EMBL/GenBank/DDBJ databases">
        <authorList>
            <person name="Lavstsen T."/>
            <person name="Jespersen J.S."/>
        </authorList>
    </citation>
    <scope>NUCLEOTIDE SEQUENCE</scope>
    <source>
        <tissue evidence="13">Brain</tissue>
    </source>
</reference>
<evidence type="ECO:0000313" key="13">
    <source>
        <dbReference type="EMBL" id="SBP57181.1"/>
    </source>
</evidence>
<dbReference type="GO" id="GO:0005634">
    <property type="term" value="C:nucleus"/>
    <property type="evidence" value="ECO:0007669"/>
    <property type="project" value="UniProtKB-SubCell"/>
</dbReference>
<keyword evidence="6" id="KW-0479">Metal-binding</keyword>
<dbReference type="Pfam" id="PF03226">
    <property type="entry name" value="Yippee-Mis18"/>
    <property type="match status" value="1"/>
</dbReference>
<dbReference type="GO" id="GO:0034080">
    <property type="term" value="P:CENP-A containing chromatin assembly"/>
    <property type="evidence" value="ECO:0007669"/>
    <property type="project" value="TreeGrafter"/>
</dbReference>
<evidence type="ECO:0000256" key="9">
    <source>
        <dbReference type="ARBA" id="ARBA00023242"/>
    </source>
</evidence>
<dbReference type="PANTHER" id="PTHR16431:SF3">
    <property type="entry name" value="PROTEIN MIS18-BETA"/>
    <property type="match status" value="1"/>
</dbReference>
<dbReference type="GO" id="GO:0051301">
    <property type="term" value="P:cell division"/>
    <property type="evidence" value="ECO:0007669"/>
    <property type="project" value="UniProtKB-KW"/>
</dbReference>
<gene>
    <name evidence="13" type="primary">OIP5</name>
</gene>
<dbReference type="PANTHER" id="PTHR16431">
    <property type="entry name" value="NEUROGENIC PROTEIN MASTERMIND"/>
    <property type="match status" value="1"/>
</dbReference>
<keyword evidence="5" id="KW-0132">Cell division</keyword>
<dbReference type="GO" id="GO:0000775">
    <property type="term" value="C:chromosome, centromeric region"/>
    <property type="evidence" value="ECO:0007669"/>
    <property type="project" value="UniProtKB-SubCell"/>
</dbReference>
<organism evidence="13">
    <name type="scientific">Nothobranchius furzeri</name>
    <name type="common">Turquoise killifish</name>
    <dbReference type="NCBI Taxonomy" id="105023"/>
    <lineage>
        <taxon>Eukaryota</taxon>
        <taxon>Metazoa</taxon>
        <taxon>Chordata</taxon>
        <taxon>Craniata</taxon>
        <taxon>Vertebrata</taxon>
        <taxon>Euteleostomi</taxon>
        <taxon>Actinopterygii</taxon>
        <taxon>Neopterygii</taxon>
        <taxon>Teleostei</taxon>
        <taxon>Neoteleostei</taxon>
        <taxon>Acanthomorphata</taxon>
        <taxon>Ovalentaria</taxon>
        <taxon>Atherinomorphae</taxon>
        <taxon>Cyprinodontiformes</taxon>
        <taxon>Nothobranchiidae</taxon>
        <taxon>Nothobranchius</taxon>
    </lineage>
</organism>
<comment type="subcellular location">
    <subcellularLocation>
        <location evidence="3">Chromosome</location>
        <location evidence="3">Centromere</location>
    </subcellularLocation>
    <subcellularLocation>
        <location evidence="2">Nucleus</location>
    </subcellularLocation>
</comment>
<dbReference type="OMA" id="MDIHNVP"/>
<evidence type="ECO:0000259" key="12">
    <source>
        <dbReference type="PROSITE" id="PS51793"/>
    </source>
</evidence>
<reference evidence="13" key="2">
    <citation type="submission" date="2016-06" db="EMBL/GenBank/DDBJ databases">
        <title>The genome of a short-lived fish provides insights into sex chromosome evolution and the genetic control of aging.</title>
        <authorList>
            <person name="Reichwald K."/>
            <person name="Felder M."/>
            <person name="Petzold A."/>
            <person name="Koch P."/>
            <person name="Groth M."/>
            <person name="Platzer M."/>
        </authorList>
    </citation>
    <scope>NUCLEOTIDE SEQUENCE</scope>
    <source>
        <tissue evidence="13">Brain</tissue>
    </source>
</reference>
<evidence type="ECO:0000256" key="6">
    <source>
        <dbReference type="ARBA" id="ARBA00022723"/>
    </source>
</evidence>
<comment type="function">
    <text evidence="1">Required for recruitment of CENPA to centromeres and normal chromosome segregation during mitosis.</text>
</comment>
<keyword evidence="11" id="KW-0137">Centromere</keyword>
<dbReference type="KEGG" id="nfu:107391761"/>
<dbReference type="AlphaFoldDB" id="A0A1A8ARR4"/>
<evidence type="ECO:0000256" key="1">
    <source>
        <dbReference type="ARBA" id="ARBA00003694"/>
    </source>
</evidence>
<keyword evidence="8" id="KW-0862">Zinc</keyword>
<proteinExistence type="predicted"/>
<dbReference type="GO" id="GO:0007059">
    <property type="term" value="P:chromosome segregation"/>
    <property type="evidence" value="ECO:0007669"/>
    <property type="project" value="TreeGrafter"/>
</dbReference>
<evidence type="ECO:0000256" key="10">
    <source>
        <dbReference type="ARBA" id="ARBA00023306"/>
    </source>
</evidence>
<name>A0A1A8ARR4_NOTFU</name>
<feature type="domain" description="Mis18" evidence="12">
    <location>
        <begin position="54"/>
        <end position="152"/>
    </location>
</feature>
<dbReference type="InterPro" id="IPR004910">
    <property type="entry name" value="Yippee/Mis18/Cereblon"/>
</dbReference>
<keyword evidence="4" id="KW-0158">Chromosome</keyword>
<protein>
    <submittedName>
        <fullName evidence="13">Opa interacting protein 5</fullName>
    </submittedName>
</protein>
<evidence type="ECO:0000256" key="3">
    <source>
        <dbReference type="ARBA" id="ARBA00004584"/>
    </source>
</evidence>
<dbReference type="PROSITE" id="PS51793">
    <property type="entry name" value="MIS18"/>
    <property type="match status" value="1"/>
</dbReference>